<dbReference type="InterPro" id="IPR000719">
    <property type="entry name" value="Prot_kinase_dom"/>
</dbReference>
<feature type="compositionally biased region" description="Polar residues" evidence="7">
    <location>
        <begin position="485"/>
        <end position="499"/>
    </location>
</feature>
<keyword evidence="2" id="KW-0808">Transferase</keyword>
<feature type="compositionally biased region" description="Low complexity" evidence="7">
    <location>
        <begin position="712"/>
        <end position="736"/>
    </location>
</feature>
<feature type="region of interest" description="Disordered" evidence="7">
    <location>
        <begin position="1"/>
        <end position="51"/>
    </location>
</feature>
<evidence type="ECO:0000259" key="8">
    <source>
        <dbReference type="PROSITE" id="PS50011"/>
    </source>
</evidence>
<dbReference type="Pfam" id="PF00069">
    <property type="entry name" value="Pkinase"/>
    <property type="match status" value="1"/>
</dbReference>
<keyword evidence="3 6" id="KW-0547">Nucleotide-binding</keyword>
<dbReference type="GO" id="GO:0043065">
    <property type="term" value="P:positive regulation of apoptotic process"/>
    <property type="evidence" value="ECO:0007669"/>
    <property type="project" value="TreeGrafter"/>
</dbReference>
<name>A0A1W0WW92_HYPEX</name>
<dbReference type="OrthoDB" id="10260894at2759"/>
<dbReference type="FunFam" id="3.30.200.20:FF:000042">
    <property type="entry name" value="Aurora kinase A"/>
    <property type="match status" value="1"/>
</dbReference>
<feature type="compositionally biased region" description="Acidic residues" evidence="7">
    <location>
        <begin position="1"/>
        <end position="13"/>
    </location>
</feature>
<proteinExistence type="predicted"/>
<dbReference type="FunFam" id="1.10.510.10:FF:000594">
    <property type="entry name" value="Myosin light chain kinase isoform-III"/>
    <property type="match status" value="1"/>
</dbReference>
<organism evidence="9 10">
    <name type="scientific">Hypsibius exemplaris</name>
    <name type="common">Freshwater tardigrade</name>
    <dbReference type="NCBI Taxonomy" id="2072580"/>
    <lineage>
        <taxon>Eukaryota</taxon>
        <taxon>Metazoa</taxon>
        <taxon>Ecdysozoa</taxon>
        <taxon>Tardigrada</taxon>
        <taxon>Eutardigrada</taxon>
        <taxon>Parachela</taxon>
        <taxon>Hypsibioidea</taxon>
        <taxon>Hypsibiidae</taxon>
        <taxon>Hypsibius</taxon>
    </lineage>
</organism>
<dbReference type="InterPro" id="IPR017441">
    <property type="entry name" value="Protein_kinase_ATP_BS"/>
</dbReference>
<dbReference type="PROSITE" id="PS00108">
    <property type="entry name" value="PROTEIN_KINASE_ST"/>
    <property type="match status" value="1"/>
</dbReference>
<accession>A0A1W0WW92</accession>
<feature type="compositionally biased region" description="Polar residues" evidence="7">
    <location>
        <begin position="589"/>
        <end position="609"/>
    </location>
</feature>
<evidence type="ECO:0000256" key="5">
    <source>
        <dbReference type="ARBA" id="ARBA00022840"/>
    </source>
</evidence>
<evidence type="ECO:0000256" key="1">
    <source>
        <dbReference type="ARBA" id="ARBA00022527"/>
    </source>
</evidence>
<dbReference type="EMBL" id="MTYJ01000038">
    <property type="protein sequence ID" value="OQV19462.1"/>
    <property type="molecule type" value="Genomic_DNA"/>
</dbReference>
<keyword evidence="10" id="KW-1185">Reference proteome</keyword>
<feature type="compositionally biased region" description="Acidic residues" evidence="7">
    <location>
        <begin position="35"/>
        <end position="47"/>
    </location>
</feature>
<evidence type="ECO:0000256" key="7">
    <source>
        <dbReference type="SAM" id="MobiDB-lite"/>
    </source>
</evidence>
<feature type="domain" description="Protein kinase" evidence="8">
    <location>
        <begin position="65"/>
        <end position="320"/>
    </location>
</feature>
<dbReference type="PROSITE" id="PS00107">
    <property type="entry name" value="PROTEIN_KINASE_ATP"/>
    <property type="match status" value="1"/>
</dbReference>
<feature type="compositionally biased region" description="Low complexity" evidence="7">
    <location>
        <begin position="665"/>
        <end position="678"/>
    </location>
</feature>
<feature type="compositionally biased region" description="Low complexity" evidence="7">
    <location>
        <begin position="686"/>
        <end position="695"/>
    </location>
</feature>
<evidence type="ECO:0000313" key="10">
    <source>
        <dbReference type="Proteomes" id="UP000192578"/>
    </source>
</evidence>
<feature type="binding site" evidence="6">
    <location>
        <position position="94"/>
    </location>
    <ligand>
        <name>ATP</name>
        <dbReference type="ChEBI" id="CHEBI:30616"/>
    </ligand>
</feature>
<feature type="compositionally biased region" description="Basic and acidic residues" evidence="7">
    <location>
        <begin position="514"/>
        <end position="534"/>
    </location>
</feature>
<protein>
    <submittedName>
        <fullName evidence="9">Myosin light chain kinase, smooth muscle</fullName>
    </submittedName>
</protein>
<evidence type="ECO:0000313" key="9">
    <source>
        <dbReference type="EMBL" id="OQV19462.1"/>
    </source>
</evidence>
<feature type="compositionally biased region" description="Polar residues" evidence="7">
    <location>
        <begin position="748"/>
        <end position="769"/>
    </location>
</feature>
<reference evidence="10" key="1">
    <citation type="submission" date="2017-01" db="EMBL/GenBank/DDBJ databases">
        <title>Comparative genomics of anhydrobiosis in the tardigrade Hypsibius dujardini.</title>
        <authorList>
            <person name="Yoshida Y."/>
            <person name="Koutsovoulos G."/>
            <person name="Laetsch D."/>
            <person name="Stevens L."/>
            <person name="Kumar S."/>
            <person name="Horikawa D."/>
            <person name="Ishino K."/>
            <person name="Komine S."/>
            <person name="Tomita M."/>
            <person name="Blaxter M."/>
            <person name="Arakawa K."/>
        </authorList>
    </citation>
    <scope>NUCLEOTIDE SEQUENCE [LARGE SCALE GENOMIC DNA]</scope>
    <source>
        <strain evidence="10">Z151</strain>
    </source>
</reference>
<dbReference type="GO" id="GO:0005524">
    <property type="term" value="F:ATP binding"/>
    <property type="evidence" value="ECO:0007669"/>
    <property type="project" value="UniProtKB-UniRule"/>
</dbReference>
<dbReference type="PANTHER" id="PTHR24342:SF20">
    <property type="entry name" value="MYOSIN LIGHT CHAIN KINASE, SMOOTH MUSCLE"/>
    <property type="match status" value="1"/>
</dbReference>
<keyword evidence="1" id="KW-0723">Serine/threonine-protein kinase</keyword>
<feature type="compositionally biased region" description="Basic and acidic residues" evidence="7">
    <location>
        <begin position="625"/>
        <end position="636"/>
    </location>
</feature>
<dbReference type="GO" id="GO:0005634">
    <property type="term" value="C:nucleus"/>
    <property type="evidence" value="ECO:0007669"/>
    <property type="project" value="TreeGrafter"/>
</dbReference>
<dbReference type="InterPro" id="IPR008271">
    <property type="entry name" value="Ser/Thr_kinase_AS"/>
</dbReference>
<sequence>MDSLDPSDNETDVSESSTCSRGHVHRQHRQRVYDFSEDELEDDDEPPLEPRDVRINRDRRVGSFYDLLEILGKGKFGVVYKCMEKATSRYFAAKFIDIKHPQERKEVETEIELMNDLRHPRLLQLYDAFDDGKRMAIIMELASGGELFSRVIDEEFVLTEKVCTVFMRQICEGVEYMHHQNVVHLDLKPENVLCVTPTGNRIKLIDFGLARRYSAKENIRVMFGTPEFVAPEVIGYDRISLATDMWSVGVICYILLSGLSPFMGDNDTETLSNVTNAAWDFEDECFDAISDDAKDFITQLLVKRPEKRITASQSLKHRWLKQSRRRSSILDPEDKSLSKAKLRRFVIRRRWQKVFNTIRALRRMGSFRLDSATSPTGQHDDSKPMDLVLAAGGVPDAIEEETEEPPMFVFPIIKKVDEGPATPRASPPIEAVSVKVTSPLPDGAPQIGELVHNGVRDVSPTLSDDPAEEEELDNSLSDRTDSERSNNSVRLLTVNSAEGSRQKSLEKSPSPTECRQRTPDAKKSPSPFLEDRKPRFPSPVEKTQRGSEPKKSPSPMREDRTEKSPSIAEEELRDQVQKRSPSPIPEGGTQKTSLSTENQQRTLQVKNSPSPVPEDRTQKSPSVAAEDKLRTADVKKSPSPKPEFRSQNSMQFQDSRRKFEEAQQSRGSSFSKSPSPAGSGRGSGGTVSHSSSTSSFRMQKSCSPETSSVVETVQTSNSRTTTTSRSVSHSSSSSPSIAKRTPPPANFSVFQKSPSPLGNKSAANSLPTTGTPPRPVRSLIKDIDIPIQILDDCGKEVDDAEPTTRRPRSTADSGAEDMLGTPGSTPSTPDALDDDDASEMSGLDEAMEHPTDNSIETVVAAKEGKVSAPADARSGKAAGERVIPIQIL</sequence>
<dbReference type="Gene3D" id="1.10.510.10">
    <property type="entry name" value="Transferase(Phosphotransferase) domain 1"/>
    <property type="match status" value="1"/>
</dbReference>
<feature type="compositionally biased region" description="Basic and acidic residues" evidence="7">
    <location>
        <begin position="542"/>
        <end position="563"/>
    </location>
</feature>
<feature type="region of interest" description="Disordered" evidence="7">
    <location>
        <begin position="443"/>
        <end position="780"/>
    </location>
</feature>
<dbReference type="InterPro" id="IPR011009">
    <property type="entry name" value="Kinase-like_dom_sf"/>
</dbReference>
<evidence type="ECO:0000256" key="6">
    <source>
        <dbReference type="PROSITE-ProRule" id="PRU10141"/>
    </source>
</evidence>
<dbReference type="PROSITE" id="PS50011">
    <property type="entry name" value="PROTEIN_KINASE_DOM"/>
    <property type="match status" value="1"/>
</dbReference>
<dbReference type="Gene3D" id="3.30.200.20">
    <property type="entry name" value="Phosphorylase Kinase, domain 1"/>
    <property type="match status" value="1"/>
</dbReference>
<evidence type="ECO:0000256" key="2">
    <source>
        <dbReference type="ARBA" id="ARBA00022679"/>
    </source>
</evidence>
<keyword evidence="4 9" id="KW-0418">Kinase</keyword>
<dbReference type="GO" id="GO:0035556">
    <property type="term" value="P:intracellular signal transduction"/>
    <property type="evidence" value="ECO:0007669"/>
    <property type="project" value="TreeGrafter"/>
</dbReference>
<feature type="compositionally biased region" description="Polar residues" evidence="7">
    <location>
        <begin position="696"/>
        <end position="711"/>
    </location>
</feature>
<evidence type="ECO:0000256" key="4">
    <source>
        <dbReference type="ARBA" id="ARBA00022777"/>
    </source>
</evidence>
<feature type="compositionally biased region" description="Basic and acidic residues" evidence="7">
    <location>
        <begin position="654"/>
        <end position="663"/>
    </location>
</feature>
<comment type="caution">
    <text evidence="9">The sequence shown here is derived from an EMBL/GenBank/DDBJ whole genome shotgun (WGS) entry which is preliminary data.</text>
</comment>
<keyword evidence="5 6" id="KW-0067">ATP-binding</keyword>
<gene>
    <name evidence="9" type="ORF">BV898_06453</name>
</gene>
<dbReference type="Proteomes" id="UP000192578">
    <property type="component" value="Unassembled WGS sequence"/>
</dbReference>
<dbReference type="SMART" id="SM00220">
    <property type="entry name" value="S_TKc"/>
    <property type="match status" value="1"/>
</dbReference>
<dbReference type="PANTHER" id="PTHR24342">
    <property type="entry name" value="SERINE/THREONINE-PROTEIN KINASE 17"/>
    <property type="match status" value="1"/>
</dbReference>
<feature type="region of interest" description="Disordered" evidence="7">
    <location>
        <begin position="792"/>
        <end position="888"/>
    </location>
</feature>
<dbReference type="SUPFAM" id="SSF56112">
    <property type="entry name" value="Protein kinase-like (PK-like)"/>
    <property type="match status" value="1"/>
</dbReference>
<dbReference type="CDD" id="cd14103">
    <property type="entry name" value="STKc_MLCK"/>
    <property type="match status" value="1"/>
</dbReference>
<evidence type="ECO:0000256" key="3">
    <source>
        <dbReference type="ARBA" id="ARBA00022741"/>
    </source>
</evidence>
<dbReference type="GO" id="GO:0004674">
    <property type="term" value="F:protein serine/threonine kinase activity"/>
    <property type="evidence" value="ECO:0007669"/>
    <property type="project" value="UniProtKB-KW"/>
</dbReference>
<dbReference type="AlphaFoldDB" id="A0A1W0WW92"/>